<evidence type="ECO:0000256" key="2">
    <source>
        <dbReference type="HAMAP-Rule" id="MF_00048"/>
    </source>
</evidence>
<dbReference type="PANTHER" id="PTHR34039:SF1">
    <property type="entry name" value="UPF0102 PROTEIN YRAN"/>
    <property type="match status" value="1"/>
</dbReference>
<dbReference type="InterPro" id="IPR003509">
    <property type="entry name" value="UPF0102_YraN-like"/>
</dbReference>
<dbReference type="Proteomes" id="UP000823616">
    <property type="component" value="Unassembled WGS sequence"/>
</dbReference>
<protein>
    <recommendedName>
        <fullName evidence="2">UPF0102 protein IAA96_08280</fullName>
    </recommendedName>
</protein>
<evidence type="ECO:0000313" key="4">
    <source>
        <dbReference type="Proteomes" id="UP000823616"/>
    </source>
</evidence>
<comment type="similarity">
    <text evidence="1 2">Belongs to the UPF0102 family.</text>
</comment>
<dbReference type="InterPro" id="IPR011856">
    <property type="entry name" value="tRNA_endonuc-like_dom_sf"/>
</dbReference>
<evidence type="ECO:0000256" key="1">
    <source>
        <dbReference type="ARBA" id="ARBA00006738"/>
    </source>
</evidence>
<dbReference type="Gene3D" id="3.40.1350.10">
    <property type="match status" value="1"/>
</dbReference>
<evidence type="ECO:0000313" key="3">
    <source>
        <dbReference type="EMBL" id="MBO8451085.1"/>
    </source>
</evidence>
<comment type="caution">
    <text evidence="3">The sequence shown here is derived from an EMBL/GenBank/DDBJ whole genome shotgun (WGS) entry which is preliminary data.</text>
</comment>
<reference evidence="3" key="1">
    <citation type="submission" date="2020-10" db="EMBL/GenBank/DDBJ databases">
        <authorList>
            <person name="Gilroy R."/>
        </authorList>
    </citation>
    <scope>NUCLEOTIDE SEQUENCE</scope>
    <source>
        <strain evidence="3">B3-4054</strain>
    </source>
</reference>
<proteinExistence type="inferred from homology"/>
<name>A0A9D9EQX5_9SPIR</name>
<dbReference type="AlphaFoldDB" id="A0A9D9EQX5"/>
<dbReference type="HAMAP" id="MF_00048">
    <property type="entry name" value="UPF0102"/>
    <property type="match status" value="1"/>
</dbReference>
<dbReference type="InterPro" id="IPR011335">
    <property type="entry name" value="Restrct_endonuc-II-like"/>
</dbReference>
<dbReference type="Pfam" id="PF02021">
    <property type="entry name" value="UPF0102"/>
    <property type="match status" value="1"/>
</dbReference>
<organism evidence="3 4">
    <name type="scientific">Candidatus Avitreponema avistercoris</name>
    <dbReference type="NCBI Taxonomy" id="2840705"/>
    <lineage>
        <taxon>Bacteria</taxon>
        <taxon>Pseudomonadati</taxon>
        <taxon>Spirochaetota</taxon>
        <taxon>Spirochaetia</taxon>
        <taxon>Spirochaetales</taxon>
        <taxon>Candidatus Avitreponema</taxon>
    </lineage>
</organism>
<sequence>MQTGRAGEAFVAQKLAADGWKICARNWRRRSGEIDIIAEDGGTLVFVEVKTWPGGRLEDLEYVIHREKRRRMIGLAKTFVAEHPEYEGFFLRFDIVFLGPEKDGMERGIRHLRAAFTE</sequence>
<dbReference type="EMBL" id="JADIMS010000153">
    <property type="protein sequence ID" value="MBO8451085.1"/>
    <property type="molecule type" value="Genomic_DNA"/>
</dbReference>
<gene>
    <name evidence="3" type="ORF">IAA96_08280</name>
</gene>
<dbReference type="GO" id="GO:0003676">
    <property type="term" value="F:nucleic acid binding"/>
    <property type="evidence" value="ECO:0007669"/>
    <property type="project" value="InterPro"/>
</dbReference>
<reference evidence="3" key="2">
    <citation type="journal article" date="2021" name="PeerJ">
        <title>Extensive microbial diversity within the chicken gut microbiome revealed by metagenomics and culture.</title>
        <authorList>
            <person name="Gilroy R."/>
            <person name="Ravi A."/>
            <person name="Getino M."/>
            <person name="Pursley I."/>
            <person name="Horton D.L."/>
            <person name="Alikhan N.F."/>
            <person name="Baker D."/>
            <person name="Gharbi K."/>
            <person name="Hall N."/>
            <person name="Watson M."/>
            <person name="Adriaenssens E.M."/>
            <person name="Foster-Nyarko E."/>
            <person name="Jarju S."/>
            <person name="Secka A."/>
            <person name="Antonio M."/>
            <person name="Oren A."/>
            <person name="Chaudhuri R.R."/>
            <person name="La Ragione R."/>
            <person name="Hildebrand F."/>
            <person name="Pallen M.J."/>
        </authorList>
    </citation>
    <scope>NUCLEOTIDE SEQUENCE</scope>
    <source>
        <strain evidence="3">B3-4054</strain>
    </source>
</reference>
<dbReference type="SUPFAM" id="SSF52980">
    <property type="entry name" value="Restriction endonuclease-like"/>
    <property type="match status" value="1"/>
</dbReference>
<accession>A0A9D9EQX5</accession>
<dbReference type="PANTHER" id="PTHR34039">
    <property type="entry name" value="UPF0102 PROTEIN YRAN"/>
    <property type="match status" value="1"/>
</dbReference>